<dbReference type="CDD" id="cd00093">
    <property type="entry name" value="HTH_XRE"/>
    <property type="match status" value="1"/>
</dbReference>
<protein>
    <submittedName>
        <fullName evidence="2">Helix-turn-helix</fullName>
    </submittedName>
</protein>
<evidence type="ECO:0000313" key="2">
    <source>
        <dbReference type="EMBL" id="SEF38384.1"/>
    </source>
</evidence>
<feature type="domain" description="HTH cro/C1-type" evidence="1">
    <location>
        <begin position="6"/>
        <end position="46"/>
    </location>
</feature>
<name>A0A1H5RJV9_9PSEU</name>
<dbReference type="InterPro" id="IPR043917">
    <property type="entry name" value="DUF5753"/>
</dbReference>
<dbReference type="InterPro" id="IPR001387">
    <property type="entry name" value="Cro/C1-type_HTH"/>
</dbReference>
<dbReference type="AlphaFoldDB" id="A0A1H5RJV9"/>
<dbReference type="Proteomes" id="UP000198878">
    <property type="component" value="Unassembled WGS sequence"/>
</dbReference>
<proteinExistence type="predicted"/>
<dbReference type="EMBL" id="FNUJ01000021">
    <property type="protein sequence ID" value="SEF38384.1"/>
    <property type="molecule type" value="Genomic_DNA"/>
</dbReference>
<dbReference type="SUPFAM" id="SSF47413">
    <property type="entry name" value="lambda repressor-like DNA-binding domains"/>
    <property type="match status" value="1"/>
</dbReference>
<gene>
    <name evidence="2" type="ORF">SAMN05421837_12115</name>
</gene>
<dbReference type="InterPro" id="IPR010982">
    <property type="entry name" value="Lambda_DNA-bd_dom_sf"/>
</dbReference>
<dbReference type="Pfam" id="PF01381">
    <property type="entry name" value="HTH_3"/>
    <property type="match status" value="1"/>
</dbReference>
<reference evidence="3" key="1">
    <citation type="submission" date="2016-10" db="EMBL/GenBank/DDBJ databases">
        <authorList>
            <person name="Varghese N."/>
            <person name="Submissions S."/>
        </authorList>
    </citation>
    <scope>NUCLEOTIDE SEQUENCE [LARGE SCALE GENOMIC DNA]</scope>
    <source>
        <strain evidence="3">DSM 44654</strain>
    </source>
</reference>
<dbReference type="PROSITE" id="PS50943">
    <property type="entry name" value="HTH_CROC1"/>
    <property type="match status" value="1"/>
</dbReference>
<evidence type="ECO:0000259" key="1">
    <source>
        <dbReference type="PROSITE" id="PS50943"/>
    </source>
</evidence>
<organism evidence="2 3">
    <name type="scientific">Amycolatopsis pretoriensis</name>
    <dbReference type="NCBI Taxonomy" id="218821"/>
    <lineage>
        <taxon>Bacteria</taxon>
        <taxon>Bacillati</taxon>
        <taxon>Actinomycetota</taxon>
        <taxon>Actinomycetes</taxon>
        <taxon>Pseudonocardiales</taxon>
        <taxon>Pseudonocardiaceae</taxon>
        <taxon>Amycolatopsis</taxon>
    </lineage>
</organism>
<dbReference type="Pfam" id="PF19054">
    <property type="entry name" value="DUF5753"/>
    <property type="match status" value="1"/>
</dbReference>
<keyword evidence="3" id="KW-1185">Reference proteome</keyword>
<sequence>MGLRRLADKLGVQAQMLSLWETGKRPPALEEVAHILGFLQVDATEYDRVMQLRYRLDSPNLFEISGADSFALQRIFEDIAVRVLEWAPHIIPELLQTPDYTRAILHGRAVLPDDLDQELFARQVRQLDRRPTCPQTILLGEPAVQADFGSQLNGAAASHRHLNLKIVPASACEAGVIEPFRIYETAGKVFTVALLHFHNTVFVTEPDAVERYRSTFRKLELDAFEYQAFEPR</sequence>
<dbReference type="GO" id="GO:0003677">
    <property type="term" value="F:DNA binding"/>
    <property type="evidence" value="ECO:0007669"/>
    <property type="project" value="InterPro"/>
</dbReference>
<accession>A0A1H5RJV9</accession>
<dbReference type="STRING" id="218821.SAMN05421837_12115"/>
<dbReference type="Gene3D" id="1.10.260.40">
    <property type="entry name" value="lambda repressor-like DNA-binding domains"/>
    <property type="match status" value="1"/>
</dbReference>
<evidence type="ECO:0000313" key="3">
    <source>
        <dbReference type="Proteomes" id="UP000198878"/>
    </source>
</evidence>